<evidence type="ECO:0000313" key="2">
    <source>
        <dbReference type="EMBL" id="KAH3853983.1"/>
    </source>
</evidence>
<dbReference type="Proteomes" id="UP000828390">
    <property type="component" value="Unassembled WGS sequence"/>
</dbReference>
<protein>
    <submittedName>
        <fullName evidence="2">Uncharacterized protein</fullName>
    </submittedName>
</protein>
<reference evidence="2" key="1">
    <citation type="journal article" date="2019" name="bioRxiv">
        <title>The Genome of the Zebra Mussel, Dreissena polymorpha: A Resource for Invasive Species Research.</title>
        <authorList>
            <person name="McCartney M.A."/>
            <person name="Auch B."/>
            <person name="Kono T."/>
            <person name="Mallez S."/>
            <person name="Zhang Y."/>
            <person name="Obille A."/>
            <person name="Becker A."/>
            <person name="Abrahante J.E."/>
            <person name="Garbe J."/>
            <person name="Badalamenti J.P."/>
            <person name="Herman A."/>
            <person name="Mangelson H."/>
            <person name="Liachko I."/>
            <person name="Sullivan S."/>
            <person name="Sone E.D."/>
            <person name="Koren S."/>
            <person name="Silverstein K.A.T."/>
            <person name="Beckman K.B."/>
            <person name="Gohl D.M."/>
        </authorList>
    </citation>
    <scope>NUCLEOTIDE SEQUENCE</scope>
    <source>
        <strain evidence="2">Duluth1</strain>
        <tissue evidence="2">Whole animal</tissue>
    </source>
</reference>
<evidence type="ECO:0000256" key="1">
    <source>
        <dbReference type="SAM" id="MobiDB-lite"/>
    </source>
</evidence>
<gene>
    <name evidence="2" type="ORF">DPMN_096521</name>
</gene>
<keyword evidence="3" id="KW-1185">Reference proteome</keyword>
<dbReference type="AlphaFoldDB" id="A0A9D4L9X2"/>
<accession>A0A9D4L9X2</accession>
<organism evidence="2 3">
    <name type="scientific">Dreissena polymorpha</name>
    <name type="common">Zebra mussel</name>
    <name type="synonym">Mytilus polymorpha</name>
    <dbReference type="NCBI Taxonomy" id="45954"/>
    <lineage>
        <taxon>Eukaryota</taxon>
        <taxon>Metazoa</taxon>
        <taxon>Spiralia</taxon>
        <taxon>Lophotrochozoa</taxon>
        <taxon>Mollusca</taxon>
        <taxon>Bivalvia</taxon>
        <taxon>Autobranchia</taxon>
        <taxon>Heteroconchia</taxon>
        <taxon>Euheterodonta</taxon>
        <taxon>Imparidentia</taxon>
        <taxon>Neoheterodontei</taxon>
        <taxon>Myida</taxon>
        <taxon>Dreissenoidea</taxon>
        <taxon>Dreissenidae</taxon>
        <taxon>Dreissena</taxon>
    </lineage>
</organism>
<sequence>MSPVRSLITSHVTSPVRSMTGPVNSHQLGLSPITPVTGQEEELGLYHWIILLPLIRRGMHGLHQGVDI</sequence>
<name>A0A9D4L9X2_DREPO</name>
<dbReference type="EMBL" id="JAIWYP010000003">
    <property type="protein sequence ID" value="KAH3853983.1"/>
    <property type="molecule type" value="Genomic_DNA"/>
</dbReference>
<evidence type="ECO:0000313" key="3">
    <source>
        <dbReference type="Proteomes" id="UP000828390"/>
    </source>
</evidence>
<comment type="caution">
    <text evidence="2">The sequence shown here is derived from an EMBL/GenBank/DDBJ whole genome shotgun (WGS) entry which is preliminary data.</text>
</comment>
<feature type="region of interest" description="Disordered" evidence="1">
    <location>
        <begin position="1"/>
        <end position="30"/>
    </location>
</feature>
<feature type="compositionally biased region" description="Polar residues" evidence="1">
    <location>
        <begin position="7"/>
        <end position="28"/>
    </location>
</feature>
<proteinExistence type="predicted"/>
<reference evidence="2" key="2">
    <citation type="submission" date="2020-11" db="EMBL/GenBank/DDBJ databases">
        <authorList>
            <person name="McCartney M.A."/>
            <person name="Auch B."/>
            <person name="Kono T."/>
            <person name="Mallez S."/>
            <person name="Becker A."/>
            <person name="Gohl D.M."/>
            <person name="Silverstein K.A.T."/>
            <person name="Koren S."/>
            <person name="Bechman K.B."/>
            <person name="Herman A."/>
            <person name="Abrahante J.E."/>
            <person name="Garbe J."/>
        </authorList>
    </citation>
    <scope>NUCLEOTIDE SEQUENCE</scope>
    <source>
        <strain evidence="2">Duluth1</strain>
        <tissue evidence="2">Whole animal</tissue>
    </source>
</reference>